<comment type="caution">
    <text evidence="17">The sequence shown here is derived from an EMBL/GenBank/DDBJ whole genome shotgun (WGS) entry which is preliminary data.</text>
</comment>
<sequence>MTFKKLILLFTLVIFQWSLIGQDTDINNTTLKFKNISLQDGLSQNSVLCILQDNEGFLWFGTRNGLNKYDGNTFTTYRYEAQDSTSLSNSYIKSLFQDDQGNLWVGTRNGLNKYDAKKNSFERYLHPGTGKVNLKDEIWSIIDDDGDHLWIGSNFGLGRLDIANHEIKYHRHQKGETAGLSSNLIRALEKTSDGKLWIKTVQHIDIFDSKTNSFTHYAYPEGASKEMKSNSLPTLYEDNEDNLWLGITDGLAFFNGDSNRFEFFKLPSKKENAITDDVRSIYEDNQGNLWVGTYGGLYILNADKKSISHLVHDKNDPNSLSQNSIYKIYGDSKGDIWIGTYAGGINYYNRNYDLFKHLPSGTNAFKLNYGVVSSLVQDQQDNLWVGTEGGGINFYNAETGAFSYYTHEETDPNSLSSNNVKAMIQDHAGNFWIGTHDEGLNFLNPNNRPFTFKKFKDSPGDSLGLSNNRVISLFEAAAGDIWIGTSGGGINFLDTSTTSIQRIADPSRLIGEIVFTISGTSDPKILLVGGDRGLGRLHTDTKRISAVPFRGDDGDALGSSPVLCTYIDSENNLWIGTEGAGVYCYNKTSGISKRYGVAEGLPNDVVYGILPDDKNNLWLSTIQGLSRLDLQTRQFKNFDESDGLQSNEFNYGAYLKSDKGELFFGGVNGFNVFDPDRITENSFIPPVSITSFEANNIPFLKKIGSPGDIVLKHDQNVLDFDFVALSFSQPNKNQYAYKLEGFDTEWNYVGNKKSATYTNLDAGDYSFKVKASNNDGLWNEKGESLAFTILSAPWRTWWAYAVYALLFFGALFLIRRNGIQRIEDKNKLKQERLEKEKIEEVNRMKLQLFTNISHDFRTPLTLIIGPMERMLKTKEGSRFMQKQLETMHCNASVLMQLINQLLDFRKAEAGKMELQASQNNMVSFTEDVKLAFEELARSRNIEYSLSASSDDIQVWFDRVMLKKVLFNLLSNAFKFTPDDGRITIDIKKKNKRGKGKTKNQVQLKVSDSGKGIPKENINLIFDRFYQFGERFGTGIGLPLAKSLVELHQGRIIVKSTEKKGTCFTVNLPLGKAHLSEEQRLKDDVIIQENNLYDFDSPSYLEEESLEQPSKDKGEVTFNETLPSILVVEDNLEVRNFIKGIFQNTHNLFEAANGEKGIEIARTADIDLIISDVMMPVMDGMELCHDIKSNIRTSHIPVILLTARTAENYQKSGYRTGADAYITKPFDAEILAVRVNNLLKSRSDLIEKFKKDLILQPKEVTATSADEEFLQKAIEVVEENMTDSEFTVQVLIDEMNMSRSALYRKLKSLTDQSLTEFIRVIKLKRAAQLMLKTEMNISEIAFELGFNDQKYFRKSFKKLFKKTPSKYRAGNSANVL</sequence>
<dbReference type="PANTHER" id="PTHR43547:SF2">
    <property type="entry name" value="HYBRID SIGNAL TRANSDUCTION HISTIDINE KINASE C"/>
    <property type="match status" value="1"/>
</dbReference>
<dbReference type="Gene3D" id="1.10.287.130">
    <property type="match status" value="1"/>
</dbReference>
<dbReference type="GO" id="GO:0003700">
    <property type="term" value="F:DNA-binding transcription factor activity"/>
    <property type="evidence" value="ECO:0007669"/>
    <property type="project" value="InterPro"/>
</dbReference>
<dbReference type="FunFam" id="1.10.10.60:FF:000284">
    <property type="entry name" value="Two-component system sensor histidine kinase/response regulator"/>
    <property type="match status" value="1"/>
</dbReference>
<keyword evidence="3 12" id="KW-0597">Phosphoprotein</keyword>
<dbReference type="FunFam" id="3.30.565.10:FF:000037">
    <property type="entry name" value="Hybrid sensor histidine kinase/response regulator"/>
    <property type="match status" value="1"/>
</dbReference>
<evidence type="ECO:0000256" key="11">
    <source>
        <dbReference type="ARBA" id="ARBA00023163"/>
    </source>
</evidence>
<dbReference type="SUPFAM" id="SSF47384">
    <property type="entry name" value="Homodimeric domain of signal transducing histidine kinase"/>
    <property type="match status" value="1"/>
</dbReference>
<keyword evidence="7" id="KW-0067">ATP-binding</keyword>
<feature type="modified residue" description="4-aspartylphosphate" evidence="12">
    <location>
        <position position="1171"/>
    </location>
</feature>
<feature type="signal peptide" evidence="13">
    <location>
        <begin position="1"/>
        <end position="21"/>
    </location>
</feature>
<evidence type="ECO:0000256" key="1">
    <source>
        <dbReference type="ARBA" id="ARBA00000085"/>
    </source>
</evidence>
<keyword evidence="5" id="KW-0547">Nucleotide-binding</keyword>
<dbReference type="CDD" id="cd17574">
    <property type="entry name" value="REC_OmpR"/>
    <property type="match status" value="1"/>
</dbReference>
<evidence type="ECO:0000259" key="16">
    <source>
        <dbReference type="PROSITE" id="PS50110"/>
    </source>
</evidence>
<dbReference type="SUPFAM" id="SSF55874">
    <property type="entry name" value="ATPase domain of HSP90 chaperone/DNA topoisomerase II/histidine kinase"/>
    <property type="match status" value="1"/>
</dbReference>
<dbReference type="InterPro" id="IPR013783">
    <property type="entry name" value="Ig-like_fold"/>
</dbReference>
<evidence type="ECO:0000256" key="4">
    <source>
        <dbReference type="ARBA" id="ARBA00022679"/>
    </source>
</evidence>
<dbReference type="CDD" id="cd00082">
    <property type="entry name" value="HisKA"/>
    <property type="match status" value="1"/>
</dbReference>
<evidence type="ECO:0000256" key="3">
    <source>
        <dbReference type="ARBA" id="ARBA00022553"/>
    </source>
</evidence>
<dbReference type="GO" id="GO:0000155">
    <property type="term" value="F:phosphorelay sensor kinase activity"/>
    <property type="evidence" value="ECO:0007669"/>
    <property type="project" value="InterPro"/>
</dbReference>
<dbReference type="PRINTS" id="PR00344">
    <property type="entry name" value="BCTRLSENSOR"/>
</dbReference>
<dbReference type="EMBL" id="DRGL01000074">
    <property type="protein sequence ID" value="HEA23131.1"/>
    <property type="molecule type" value="Genomic_DNA"/>
</dbReference>
<dbReference type="CDD" id="cd00075">
    <property type="entry name" value="HATPase"/>
    <property type="match status" value="1"/>
</dbReference>
<dbReference type="EC" id="2.7.13.3" evidence="2"/>
<keyword evidence="11" id="KW-0804">Transcription</keyword>
<dbReference type="Pfam" id="PF00512">
    <property type="entry name" value="HisKA"/>
    <property type="match status" value="1"/>
</dbReference>
<evidence type="ECO:0000256" key="6">
    <source>
        <dbReference type="ARBA" id="ARBA00022777"/>
    </source>
</evidence>
<dbReference type="SUPFAM" id="SSF63829">
    <property type="entry name" value="Calcium-dependent phosphotriesterase"/>
    <property type="match status" value="3"/>
</dbReference>
<dbReference type="Gene3D" id="2.60.40.10">
    <property type="entry name" value="Immunoglobulins"/>
    <property type="match status" value="1"/>
</dbReference>
<dbReference type="Pfam" id="PF07494">
    <property type="entry name" value="Reg_prop"/>
    <property type="match status" value="9"/>
</dbReference>
<evidence type="ECO:0000256" key="9">
    <source>
        <dbReference type="ARBA" id="ARBA00023015"/>
    </source>
</evidence>
<accession>A0A831VQP0</accession>
<protein>
    <recommendedName>
        <fullName evidence="2">histidine kinase</fullName>
        <ecNumber evidence="2">2.7.13.3</ecNumber>
    </recommendedName>
</protein>
<dbReference type="InterPro" id="IPR018060">
    <property type="entry name" value="HTH_AraC"/>
</dbReference>
<evidence type="ECO:0000256" key="12">
    <source>
        <dbReference type="PROSITE-ProRule" id="PRU00169"/>
    </source>
</evidence>
<dbReference type="SMART" id="SM00342">
    <property type="entry name" value="HTH_ARAC"/>
    <property type="match status" value="1"/>
</dbReference>
<keyword evidence="10" id="KW-0238">DNA-binding</keyword>
<dbReference type="SMART" id="SM00388">
    <property type="entry name" value="HisKA"/>
    <property type="match status" value="1"/>
</dbReference>
<dbReference type="InterPro" id="IPR018062">
    <property type="entry name" value="HTH_AraC-typ_CS"/>
</dbReference>
<dbReference type="InterPro" id="IPR036097">
    <property type="entry name" value="HisK_dim/P_sf"/>
</dbReference>
<dbReference type="Gene3D" id="3.40.50.2300">
    <property type="match status" value="1"/>
</dbReference>
<dbReference type="SMART" id="SM00387">
    <property type="entry name" value="HATPase_c"/>
    <property type="match status" value="1"/>
</dbReference>
<dbReference type="GO" id="GO:0043565">
    <property type="term" value="F:sequence-specific DNA binding"/>
    <property type="evidence" value="ECO:0007669"/>
    <property type="project" value="InterPro"/>
</dbReference>
<dbReference type="Gene3D" id="2.130.10.10">
    <property type="entry name" value="YVTN repeat-like/Quinoprotein amine dehydrogenase"/>
    <property type="match status" value="2"/>
</dbReference>
<dbReference type="InterPro" id="IPR004358">
    <property type="entry name" value="Sig_transdc_His_kin-like_C"/>
</dbReference>
<evidence type="ECO:0000259" key="14">
    <source>
        <dbReference type="PROSITE" id="PS01124"/>
    </source>
</evidence>
<feature type="domain" description="Histidine kinase" evidence="15">
    <location>
        <begin position="851"/>
        <end position="1071"/>
    </location>
</feature>
<dbReference type="PROSITE" id="PS50109">
    <property type="entry name" value="HIS_KIN"/>
    <property type="match status" value="1"/>
</dbReference>
<dbReference type="PROSITE" id="PS00041">
    <property type="entry name" value="HTH_ARAC_FAMILY_1"/>
    <property type="match status" value="1"/>
</dbReference>
<dbReference type="InterPro" id="IPR009057">
    <property type="entry name" value="Homeodomain-like_sf"/>
</dbReference>
<evidence type="ECO:0000256" key="7">
    <source>
        <dbReference type="ARBA" id="ARBA00022840"/>
    </source>
</evidence>
<comment type="catalytic activity">
    <reaction evidence="1">
        <text>ATP + protein L-histidine = ADP + protein N-phospho-L-histidine.</text>
        <dbReference type="EC" id="2.7.13.3"/>
    </reaction>
</comment>
<evidence type="ECO:0000256" key="10">
    <source>
        <dbReference type="ARBA" id="ARBA00023125"/>
    </source>
</evidence>
<evidence type="ECO:0000313" key="17">
    <source>
        <dbReference type="EMBL" id="HEA23131.1"/>
    </source>
</evidence>
<dbReference type="Proteomes" id="UP000886191">
    <property type="component" value="Unassembled WGS sequence"/>
</dbReference>
<dbReference type="Gene3D" id="3.30.565.10">
    <property type="entry name" value="Histidine kinase-like ATPase, C-terminal domain"/>
    <property type="match status" value="1"/>
</dbReference>
<dbReference type="InterPro" id="IPR011110">
    <property type="entry name" value="Reg_prop"/>
</dbReference>
<evidence type="ECO:0000256" key="8">
    <source>
        <dbReference type="ARBA" id="ARBA00023012"/>
    </source>
</evidence>
<dbReference type="InterPro" id="IPR001789">
    <property type="entry name" value="Sig_transdc_resp-reg_receiver"/>
</dbReference>
<keyword evidence="4" id="KW-0808">Transferase</keyword>
<evidence type="ECO:0000256" key="5">
    <source>
        <dbReference type="ARBA" id="ARBA00022741"/>
    </source>
</evidence>
<dbReference type="InterPro" id="IPR005467">
    <property type="entry name" value="His_kinase_dom"/>
</dbReference>
<dbReference type="Pfam" id="PF00072">
    <property type="entry name" value="Response_reg"/>
    <property type="match status" value="1"/>
</dbReference>
<gene>
    <name evidence="17" type="ORF">ENH87_19755</name>
</gene>
<dbReference type="SUPFAM" id="SSF52172">
    <property type="entry name" value="CheY-like"/>
    <property type="match status" value="1"/>
</dbReference>
<keyword evidence="8" id="KW-0902">Two-component regulatory system</keyword>
<dbReference type="InterPro" id="IPR036890">
    <property type="entry name" value="HATPase_C_sf"/>
</dbReference>
<organism evidence="17">
    <name type="scientific">Pricia antarctica</name>
    <dbReference type="NCBI Taxonomy" id="641691"/>
    <lineage>
        <taxon>Bacteria</taxon>
        <taxon>Pseudomonadati</taxon>
        <taxon>Bacteroidota</taxon>
        <taxon>Flavobacteriia</taxon>
        <taxon>Flavobacteriales</taxon>
        <taxon>Flavobacteriaceae</taxon>
        <taxon>Pricia</taxon>
    </lineage>
</organism>
<dbReference type="InterPro" id="IPR015943">
    <property type="entry name" value="WD40/YVTN_repeat-like_dom_sf"/>
</dbReference>
<dbReference type="Gene3D" id="1.10.10.60">
    <property type="entry name" value="Homeodomain-like"/>
    <property type="match status" value="1"/>
</dbReference>
<dbReference type="Pfam" id="PF02518">
    <property type="entry name" value="HATPase_c"/>
    <property type="match status" value="1"/>
</dbReference>
<dbReference type="SMART" id="SM00448">
    <property type="entry name" value="REC"/>
    <property type="match status" value="1"/>
</dbReference>
<dbReference type="InterPro" id="IPR003661">
    <property type="entry name" value="HisK_dim/P_dom"/>
</dbReference>
<evidence type="ECO:0000256" key="2">
    <source>
        <dbReference type="ARBA" id="ARBA00012438"/>
    </source>
</evidence>
<name>A0A831VQP0_9FLAO</name>
<dbReference type="Pfam" id="PF12833">
    <property type="entry name" value="HTH_18"/>
    <property type="match status" value="1"/>
</dbReference>
<feature type="chain" id="PRO_5032708514" description="histidine kinase" evidence="13">
    <location>
        <begin position="22"/>
        <end position="1375"/>
    </location>
</feature>
<dbReference type="InterPro" id="IPR003594">
    <property type="entry name" value="HATPase_dom"/>
</dbReference>
<evidence type="ECO:0000256" key="13">
    <source>
        <dbReference type="SAM" id="SignalP"/>
    </source>
</evidence>
<dbReference type="PANTHER" id="PTHR43547">
    <property type="entry name" value="TWO-COMPONENT HISTIDINE KINASE"/>
    <property type="match status" value="1"/>
</dbReference>
<dbReference type="Pfam" id="PF07495">
    <property type="entry name" value="Y_Y_Y"/>
    <property type="match status" value="1"/>
</dbReference>
<proteinExistence type="predicted"/>
<feature type="domain" description="HTH araC/xylS-type" evidence="14">
    <location>
        <begin position="1270"/>
        <end position="1369"/>
    </location>
</feature>
<dbReference type="InterPro" id="IPR011006">
    <property type="entry name" value="CheY-like_superfamily"/>
</dbReference>
<feature type="domain" description="Response regulatory" evidence="16">
    <location>
        <begin position="1123"/>
        <end position="1238"/>
    </location>
</feature>
<keyword evidence="9" id="KW-0805">Transcription regulation</keyword>
<dbReference type="PROSITE" id="PS50110">
    <property type="entry name" value="RESPONSE_REGULATORY"/>
    <property type="match status" value="1"/>
</dbReference>
<dbReference type="GO" id="GO:0005524">
    <property type="term" value="F:ATP binding"/>
    <property type="evidence" value="ECO:0007669"/>
    <property type="project" value="UniProtKB-KW"/>
</dbReference>
<dbReference type="PROSITE" id="PS01124">
    <property type="entry name" value="HTH_ARAC_FAMILY_2"/>
    <property type="match status" value="1"/>
</dbReference>
<keyword evidence="6 17" id="KW-0418">Kinase</keyword>
<keyword evidence="13" id="KW-0732">Signal</keyword>
<reference evidence="17" key="1">
    <citation type="journal article" date="2020" name="mSystems">
        <title>Genome- and Community-Level Interaction Insights into Carbon Utilization and Element Cycling Functions of Hydrothermarchaeota in Hydrothermal Sediment.</title>
        <authorList>
            <person name="Zhou Z."/>
            <person name="Liu Y."/>
            <person name="Xu W."/>
            <person name="Pan J."/>
            <person name="Luo Z.H."/>
            <person name="Li M."/>
        </authorList>
    </citation>
    <scope>NUCLEOTIDE SEQUENCE [LARGE SCALE GENOMIC DNA]</scope>
    <source>
        <strain evidence="17">HyVt-345</strain>
    </source>
</reference>
<evidence type="ECO:0000259" key="15">
    <source>
        <dbReference type="PROSITE" id="PS50109"/>
    </source>
</evidence>
<dbReference type="SUPFAM" id="SSF46689">
    <property type="entry name" value="Homeodomain-like"/>
    <property type="match status" value="1"/>
</dbReference>
<dbReference type="FunFam" id="1.10.287.130:FF:000045">
    <property type="entry name" value="Two-component system sensor histidine kinase/response regulator"/>
    <property type="match status" value="1"/>
</dbReference>
<dbReference type="InterPro" id="IPR011123">
    <property type="entry name" value="Y_Y_Y"/>
</dbReference>